<dbReference type="KEGG" id="oxy:HCG48_07765"/>
<keyword evidence="3" id="KW-1185">Reference proteome</keyword>
<dbReference type="Proteomes" id="UP000500857">
    <property type="component" value="Chromosome"/>
</dbReference>
<gene>
    <name evidence="2" type="ORF">HCG48_07765</name>
</gene>
<accession>A0A6H1TYP8</accession>
<evidence type="ECO:0000313" key="3">
    <source>
        <dbReference type="Proteomes" id="UP000500857"/>
    </source>
</evidence>
<dbReference type="EMBL" id="CP051167">
    <property type="protein sequence ID" value="QIZ70489.1"/>
    <property type="molecule type" value="Genomic_DNA"/>
</dbReference>
<keyword evidence="1" id="KW-0812">Transmembrane</keyword>
<name>A0A6H1TYP8_9CYAN</name>
<evidence type="ECO:0000313" key="2">
    <source>
        <dbReference type="EMBL" id="QIZ70489.1"/>
    </source>
</evidence>
<organism evidence="2 3">
    <name type="scientific">Oxynema aestuarii AP17</name>
    <dbReference type="NCBI Taxonomy" id="2064643"/>
    <lineage>
        <taxon>Bacteria</taxon>
        <taxon>Bacillati</taxon>
        <taxon>Cyanobacteriota</taxon>
        <taxon>Cyanophyceae</taxon>
        <taxon>Oscillatoriophycideae</taxon>
        <taxon>Oscillatoriales</taxon>
        <taxon>Oscillatoriaceae</taxon>
        <taxon>Oxynema</taxon>
        <taxon>Oxynema aestuarii</taxon>
    </lineage>
</organism>
<protein>
    <submittedName>
        <fullName evidence="2">DUF2834 domain-containing protein</fullName>
    </submittedName>
</protein>
<reference evidence="2 3" key="1">
    <citation type="submission" date="2020-04" db="EMBL/GenBank/DDBJ databases">
        <authorList>
            <person name="Basu S."/>
            <person name="Maruthanayagam V."/>
            <person name="Chakraborty S."/>
            <person name="Pramanik A."/>
            <person name="Mukherjee J."/>
            <person name="Brink B."/>
        </authorList>
    </citation>
    <scope>NUCLEOTIDE SEQUENCE [LARGE SCALE GENOMIC DNA]</scope>
    <source>
        <strain evidence="2 3">AP17</strain>
    </source>
</reference>
<keyword evidence="1" id="KW-0472">Membrane</keyword>
<dbReference type="PANTHER" id="PTHR36009:SF3">
    <property type="entry name" value="TRANSMEMBRANE PROTEIN"/>
    <property type="match status" value="1"/>
</dbReference>
<feature type="transmembrane region" description="Helical" evidence="1">
    <location>
        <begin position="80"/>
        <end position="98"/>
    </location>
</feature>
<feature type="transmembrane region" description="Helical" evidence="1">
    <location>
        <begin position="118"/>
        <end position="142"/>
    </location>
</feature>
<proteinExistence type="predicted"/>
<sequence>MLRKLGFTLLWIGAIAYAFGFAPPDRPETFSLIQNLSTGNWEGINPAIVALFNVMGIWPFIYSAVLLFDGRGQKIPAWPFAIASFAVGAFAILPYLAVRSPNPDFDGDKNPLLNLLDSRGLGAFLSVGAVVLLAYGVTQGNWAEFAADWQSWRFIHVMSLDFCLLSLLFPALLHDDMARRHLTRPVVFWIVALVPLLGPLAYLTWRPRIESRQ</sequence>
<evidence type="ECO:0000256" key="1">
    <source>
        <dbReference type="SAM" id="Phobius"/>
    </source>
</evidence>
<dbReference type="AlphaFoldDB" id="A0A6H1TYP8"/>
<dbReference type="PANTHER" id="PTHR36009">
    <property type="match status" value="1"/>
</dbReference>
<feature type="transmembrane region" description="Helical" evidence="1">
    <location>
        <begin position="154"/>
        <end position="174"/>
    </location>
</feature>
<feature type="transmembrane region" description="Helical" evidence="1">
    <location>
        <begin position="44"/>
        <end position="68"/>
    </location>
</feature>
<feature type="transmembrane region" description="Helical" evidence="1">
    <location>
        <begin position="186"/>
        <end position="205"/>
    </location>
</feature>
<dbReference type="RefSeq" id="WP_168568644.1">
    <property type="nucleotide sequence ID" value="NZ_CP051167.1"/>
</dbReference>
<keyword evidence="1" id="KW-1133">Transmembrane helix</keyword>